<feature type="transmembrane region" description="Helical" evidence="2">
    <location>
        <begin position="69"/>
        <end position="88"/>
    </location>
</feature>
<keyword evidence="2" id="KW-0812">Transmembrane</keyword>
<keyword evidence="2" id="KW-0472">Membrane</keyword>
<dbReference type="OrthoDB" id="1731214at2759"/>
<evidence type="ECO:0000256" key="1">
    <source>
        <dbReference type="ARBA" id="ARBA00022729"/>
    </source>
</evidence>
<keyword evidence="5" id="KW-1185">Reference proteome</keyword>
<evidence type="ECO:0000256" key="3">
    <source>
        <dbReference type="SAM" id="SignalP"/>
    </source>
</evidence>
<proteinExistence type="predicted"/>
<dbReference type="PANTHER" id="PTHR22953:SF86">
    <property type="entry name" value="PURPLE ACID PHOSPHATASE 10"/>
    <property type="match status" value="1"/>
</dbReference>
<name>A0A7J7NWR9_9MAGN</name>
<feature type="chain" id="PRO_5029729502" evidence="3">
    <location>
        <begin position="19"/>
        <end position="236"/>
    </location>
</feature>
<keyword evidence="1 3" id="KW-0732">Signal</keyword>
<dbReference type="AlphaFoldDB" id="A0A7J7NWR9"/>
<keyword evidence="2" id="KW-1133">Transmembrane helix</keyword>
<dbReference type="InterPro" id="IPR039331">
    <property type="entry name" value="PAPs-like"/>
</dbReference>
<evidence type="ECO:0000313" key="5">
    <source>
        <dbReference type="Proteomes" id="UP000541444"/>
    </source>
</evidence>
<sequence length="236" mass="26005">MGASSFFILLCLILCVSSVLVYNGGITSSFVIKIEPSVDIPFDSNVLRVPPGYNAPQQKNKSFAEMGVSSFYILLCLILCASSVLVYNGGITSSFVIKIEPSVDIPFDSNVFRVPPGYNAPQQVCLSVGLNVRAGDLGQTYDSNRTLTHYKSNPSKGQTVLFVGDKFYADHYPLHENHRVNPLPLSRIRANIMSHIKKLVVLLPFGTPLSELKCTLLYYLRIRHMACTLLSTVGLK</sequence>
<evidence type="ECO:0000256" key="2">
    <source>
        <dbReference type="SAM" id="Phobius"/>
    </source>
</evidence>
<reference evidence="4 5" key="1">
    <citation type="journal article" date="2020" name="IScience">
        <title>Genome Sequencing of the Endangered Kingdonia uniflora (Circaeasteraceae, Ranunculales) Reveals Potential Mechanisms of Evolutionary Specialization.</title>
        <authorList>
            <person name="Sun Y."/>
            <person name="Deng T."/>
            <person name="Zhang A."/>
            <person name="Moore M.J."/>
            <person name="Landis J.B."/>
            <person name="Lin N."/>
            <person name="Zhang H."/>
            <person name="Zhang X."/>
            <person name="Huang J."/>
            <person name="Zhang X."/>
            <person name="Sun H."/>
            <person name="Wang H."/>
        </authorList>
    </citation>
    <scope>NUCLEOTIDE SEQUENCE [LARGE SCALE GENOMIC DNA]</scope>
    <source>
        <strain evidence="4">TB1705</strain>
        <tissue evidence="4">Leaf</tissue>
    </source>
</reference>
<evidence type="ECO:0000313" key="4">
    <source>
        <dbReference type="EMBL" id="KAF6171651.1"/>
    </source>
</evidence>
<accession>A0A7J7NWR9</accession>
<dbReference type="GO" id="GO:0003993">
    <property type="term" value="F:acid phosphatase activity"/>
    <property type="evidence" value="ECO:0007669"/>
    <property type="project" value="InterPro"/>
</dbReference>
<dbReference type="Proteomes" id="UP000541444">
    <property type="component" value="Unassembled WGS sequence"/>
</dbReference>
<gene>
    <name evidence="4" type="ORF">GIB67_042166</name>
</gene>
<dbReference type="EMBL" id="JACGCM010000465">
    <property type="protein sequence ID" value="KAF6171651.1"/>
    <property type="molecule type" value="Genomic_DNA"/>
</dbReference>
<dbReference type="PANTHER" id="PTHR22953">
    <property type="entry name" value="ACID PHOSPHATASE RELATED"/>
    <property type="match status" value="1"/>
</dbReference>
<feature type="signal peptide" evidence="3">
    <location>
        <begin position="1"/>
        <end position="18"/>
    </location>
</feature>
<dbReference type="Gene3D" id="3.60.21.10">
    <property type="match status" value="1"/>
</dbReference>
<protein>
    <submittedName>
        <fullName evidence="4">Uncharacterized protein</fullName>
    </submittedName>
</protein>
<organism evidence="4 5">
    <name type="scientific">Kingdonia uniflora</name>
    <dbReference type="NCBI Taxonomy" id="39325"/>
    <lineage>
        <taxon>Eukaryota</taxon>
        <taxon>Viridiplantae</taxon>
        <taxon>Streptophyta</taxon>
        <taxon>Embryophyta</taxon>
        <taxon>Tracheophyta</taxon>
        <taxon>Spermatophyta</taxon>
        <taxon>Magnoliopsida</taxon>
        <taxon>Ranunculales</taxon>
        <taxon>Circaeasteraceae</taxon>
        <taxon>Kingdonia</taxon>
    </lineage>
</organism>
<comment type="caution">
    <text evidence="4">The sequence shown here is derived from an EMBL/GenBank/DDBJ whole genome shotgun (WGS) entry which is preliminary data.</text>
</comment>
<dbReference type="InterPro" id="IPR029052">
    <property type="entry name" value="Metallo-depent_PP-like"/>
</dbReference>